<keyword evidence="4 9" id="KW-0548">Nucleotidyltransferase</keyword>
<keyword evidence="5" id="KW-0804">Transcription</keyword>
<dbReference type="NCBIfam" id="TIGR04567">
    <property type="entry name" value="RNAP_delt_lowGC"/>
    <property type="match status" value="1"/>
</dbReference>
<dbReference type="InterPro" id="IPR007759">
    <property type="entry name" value="Asxl_HARE-HTH"/>
</dbReference>
<reference evidence="9" key="3">
    <citation type="submission" date="2023-01" db="EMBL/GenBank/DDBJ databases">
        <title>Human gut microbiome strain richness.</title>
        <authorList>
            <person name="Chen-Liaw A."/>
        </authorList>
    </citation>
    <scope>NUCLEOTIDE SEQUENCE</scope>
    <source>
        <strain evidence="9">D55st1_G4_D55t1_190419</strain>
    </source>
</reference>
<evidence type="ECO:0000256" key="4">
    <source>
        <dbReference type="ARBA" id="ARBA00022695"/>
    </source>
</evidence>
<evidence type="ECO:0000256" key="7">
    <source>
        <dbReference type="SAM" id="MobiDB-lite"/>
    </source>
</evidence>
<dbReference type="InterPro" id="IPR029757">
    <property type="entry name" value="RpoE"/>
</dbReference>
<proteinExistence type="inferred from homology"/>
<evidence type="ECO:0000313" key="9">
    <source>
        <dbReference type="EMBL" id="MDC0827425.1"/>
    </source>
</evidence>
<dbReference type="InterPro" id="IPR038087">
    <property type="entry name" value="RNAP_delta_N_dom_sf"/>
</dbReference>
<keyword evidence="11" id="KW-1185">Reference proteome</keyword>
<dbReference type="GO" id="GO:0000428">
    <property type="term" value="C:DNA-directed RNA polymerase complex"/>
    <property type="evidence" value="ECO:0007669"/>
    <property type="project" value="UniProtKB-KW"/>
</dbReference>
<keyword evidence="3 9" id="KW-0808">Transferase</keyword>
<comment type="caution">
    <text evidence="10">The sequence shown here is derived from an EMBL/GenBank/DDBJ whole genome shotgun (WGS) entry which is preliminary data.</text>
</comment>
<dbReference type="Proteomes" id="UP000195447">
    <property type="component" value="Unassembled WGS sequence"/>
</dbReference>
<reference evidence="10" key="2">
    <citation type="journal article" date="2018" name="BMC Genomics">
        <title>Whole genome sequencing and function prediction of 133 gut anaerobes isolated from chicken caecum in pure cultures.</title>
        <authorList>
            <person name="Medvecky M."/>
            <person name="Cejkova D."/>
            <person name="Polansky O."/>
            <person name="Karasova D."/>
            <person name="Kubasova T."/>
            <person name="Cizek A."/>
            <person name="Rychlik I."/>
        </authorList>
    </citation>
    <scope>NUCLEOTIDE SEQUENCE</scope>
    <source>
        <strain evidence="10">An178</strain>
    </source>
</reference>
<dbReference type="EMBL" id="NFKM01000003">
    <property type="protein sequence ID" value="OUP61471.1"/>
    <property type="molecule type" value="Genomic_DNA"/>
</dbReference>
<organism evidence="10 11">
    <name type="scientific">Faecalitalea cylindroides</name>
    <dbReference type="NCBI Taxonomy" id="39483"/>
    <lineage>
        <taxon>Bacteria</taxon>
        <taxon>Bacillati</taxon>
        <taxon>Bacillota</taxon>
        <taxon>Erysipelotrichia</taxon>
        <taxon>Erysipelotrichales</taxon>
        <taxon>Erysipelotrichaceae</taxon>
        <taxon>Faecalitalea</taxon>
    </lineage>
</organism>
<dbReference type="Gene3D" id="1.10.10.1250">
    <property type="entry name" value="RNA polymerase, subunit delta, N-terminal domain"/>
    <property type="match status" value="1"/>
</dbReference>
<evidence type="ECO:0000256" key="6">
    <source>
        <dbReference type="ARBA" id="ARBA00031937"/>
    </source>
</evidence>
<name>A0A1Y4M2D3_9FIRM</name>
<dbReference type="Pfam" id="PF05066">
    <property type="entry name" value="HARE-HTH"/>
    <property type="match status" value="1"/>
</dbReference>
<dbReference type="GO" id="GO:0016779">
    <property type="term" value="F:nucleotidyltransferase activity"/>
    <property type="evidence" value="ECO:0007669"/>
    <property type="project" value="UniProtKB-KW"/>
</dbReference>
<feature type="region of interest" description="Disordered" evidence="7">
    <location>
        <begin position="81"/>
        <end position="113"/>
    </location>
</feature>
<evidence type="ECO:0000256" key="1">
    <source>
        <dbReference type="ARBA" id="ARBA00009828"/>
    </source>
</evidence>
<gene>
    <name evidence="9" type="primary">rpoE</name>
    <name evidence="10" type="ORF">B5F14_02455</name>
    <name evidence="9" type="ORF">POG00_01735</name>
</gene>
<keyword evidence="2 10" id="KW-0240">DNA-directed RNA polymerase</keyword>
<dbReference type="PROSITE" id="PS51913">
    <property type="entry name" value="HTH_HARE"/>
    <property type="match status" value="1"/>
</dbReference>
<reference evidence="11" key="1">
    <citation type="submission" date="2017-04" db="EMBL/GenBank/DDBJ databases">
        <title>Function of individual gut microbiota members based on whole genome sequencing of pure cultures obtained from chicken caecum.</title>
        <authorList>
            <person name="Medvecky M."/>
            <person name="Cejkova D."/>
            <person name="Polansky O."/>
            <person name="Karasova D."/>
            <person name="Kubasova T."/>
            <person name="Cizek A."/>
            <person name="Rychlik I."/>
        </authorList>
    </citation>
    <scope>NUCLEOTIDE SEQUENCE [LARGE SCALE GENOMIC DNA]</scope>
    <source>
        <strain evidence="11">An178</strain>
    </source>
</reference>
<evidence type="ECO:0000313" key="11">
    <source>
        <dbReference type="Proteomes" id="UP000195447"/>
    </source>
</evidence>
<evidence type="ECO:0000313" key="10">
    <source>
        <dbReference type="EMBL" id="OUP61471.1"/>
    </source>
</evidence>
<dbReference type="EMBL" id="JAQNCK010000003">
    <property type="protein sequence ID" value="MDC0827425.1"/>
    <property type="molecule type" value="Genomic_DNA"/>
</dbReference>
<sequence>MKQSMTDVAYEVMNDYENGVPFIELWNTVSAKLGLSVSQKEDNIAQFYTDLSMDGRFLNLPQNVWDLRSRHTYSESVLDTDSIAIDEDSDDEDMEFSDLAEDDSEENNDDQDE</sequence>
<dbReference type="GO" id="GO:0006351">
    <property type="term" value="P:DNA-templated transcription"/>
    <property type="evidence" value="ECO:0007669"/>
    <property type="project" value="InterPro"/>
</dbReference>
<dbReference type="GeneID" id="79875884"/>
<dbReference type="Proteomes" id="UP001220658">
    <property type="component" value="Unassembled WGS sequence"/>
</dbReference>
<feature type="domain" description="HTH HARE-type" evidence="8">
    <location>
        <begin position="3"/>
        <end position="70"/>
    </location>
</feature>
<evidence type="ECO:0000256" key="2">
    <source>
        <dbReference type="ARBA" id="ARBA00022478"/>
    </source>
</evidence>
<feature type="compositionally biased region" description="Acidic residues" evidence="7">
    <location>
        <begin position="84"/>
        <end position="113"/>
    </location>
</feature>
<comment type="similarity">
    <text evidence="1">Belongs to the RpoE family.</text>
</comment>
<dbReference type="GO" id="GO:0006355">
    <property type="term" value="P:regulation of DNA-templated transcription"/>
    <property type="evidence" value="ECO:0007669"/>
    <property type="project" value="InterPro"/>
</dbReference>
<evidence type="ECO:0000259" key="8">
    <source>
        <dbReference type="PROSITE" id="PS51913"/>
    </source>
</evidence>
<dbReference type="RefSeq" id="WP_022356604.1">
    <property type="nucleotide sequence ID" value="NZ_CABKSV010000047.1"/>
</dbReference>
<protein>
    <recommendedName>
        <fullName evidence="6">RNAP delta factor</fullName>
    </recommendedName>
</protein>
<dbReference type="AlphaFoldDB" id="A0A1Y4M2D3"/>
<accession>A0A1Y4M2D3</accession>
<evidence type="ECO:0000256" key="3">
    <source>
        <dbReference type="ARBA" id="ARBA00022679"/>
    </source>
</evidence>
<evidence type="ECO:0000256" key="5">
    <source>
        <dbReference type="ARBA" id="ARBA00023163"/>
    </source>
</evidence>